<dbReference type="PANTHER" id="PTHR14418">
    <property type="entry name" value="CONDENSIN COMPLEX SUBUNIT 3-RELATED"/>
    <property type="match status" value="1"/>
</dbReference>
<reference evidence="2 3" key="1">
    <citation type="submission" date="2018-06" db="EMBL/GenBank/DDBJ databases">
        <title>Comparative genomics reveals the genomic features of Rhizophagus irregularis, R. cerebriforme, R. diaphanum and Gigaspora rosea, and their symbiotic lifestyle signature.</title>
        <authorList>
            <person name="Morin E."/>
            <person name="San Clemente H."/>
            <person name="Chen E.C.H."/>
            <person name="De La Providencia I."/>
            <person name="Hainaut M."/>
            <person name="Kuo A."/>
            <person name="Kohler A."/>
            <person name="Murat C."/>
            <person name="Tang N."/>
            <person name="Roy S."/>
            <person name="Loubradou J."/>
            <person name="Henrissat B."/>
            <person name="Grigoriev I.V."/>
            <person name="Corradi N."/>
            <person name="Roux C."/>
            <person name="Martin F.M."/>
        </authorList>
    </citation>
    <scope>NUCLEOTIDE SEQUENCE [LARGE SCALE GENOMIC DNA]</scope>
    <source>
        <strain evidence="2 3">DAOM 194757</strain>
    </source>
</reference>
<evidence type="ECO:0008006" key="4">
    <source>
        <dbReference type="Google" id="ProtNLM"/>
    </source>
</evidence>
<feature type="signal peptide" evidence="1">
    <location>
        <begin position="1"/>
        <end position="19"/>
    </location>
</feature>
<comment type="caution">
    <text evidence="2">The sequence shown here is derived from an EMBL/GenBank/DDBJ whole genome shotgun (WGS) entry which is preliminary data.</text>
</comment>
<gene>
    <name evidence="2" type="ORF">C2G38_2248074</name>
</gene>
<feature type="chain" id="PRO_5017209058" description="Armadillo-type protein" evidence="1">
    <location>
        <begin position="20"/>
        <end position="133"/>
    </location>
</feature>
<dbReference type="InterPro" id="IPR027165">
    <property type="entry name" value="CND3"/>
</dbReference>
<accession>A0A397V5X6</accession>
<organism evidence="2 3">
    <name type="scientific">Gigaspora rosea</name>
    <dbReference type="NCBI Taxonomy" id="44941"/>
    <lineage>
        <taxon>Eukaryota</taxon>
        <taxon>Fungi</taxon>
        <taxon>Fungi incertae sedis</taxon>
        <taxon>Mucoromycota</taxon>
        <taxon>Glomeromycotina</taxon>
        <taxon>Glomeromycetes</taxon>
        <taxon>Diversisporales</taxon>
        <taxon>Gigasporaceae</taxon>
        <taxon>Gigaspora</taxon>
    </lineage>
</organism>
<evidence type="ECO:0000256" key="1">
    <source>
        <dbReference type="SAM" id="SignalP"/>
    </source>
</evidence>
<dbReference type="GO" id="GO:0007076">
    <property type="term" value="P:mitotic chromosome condensation"/>
    <property type="evidence" value="ECO:0007669"/>
    <property type="project" value="InterPro"/>
</dbReference>
<sequence length="133" mass="15556">MFIILYNILTLFLLHLSDDLYEYLKVELTKCLLDKEAGGDDNHGKYVIEKFIGMLHNDPSVEVRCAVIYNIEYNEETLAYILQRAHRSNKSSKCFYENAEEINDFHVLSIEDREKLLSWGLTVRDPHVKKACI</sequence>
<keyword evidence="1" id="KW-0732">Signal</keyword>
<dbReference type="GO" id="GO:0000793">
    <property type="term" value="C:condensed chromosome"/>
    <property type="evidence" value="ECO:0007669"/>
    <property type="project" value="TreeGrafter"/>
</dbReference>
<dbReference type="OrthoDB" id="27187at2759"/>
<name>A0A397V5X6_9GLOM</name>
<evidence type="ECO:0000313" key="3">
    <source>
        <dbReference type="Proteomes" id="UP000266673"/>
    </source>
</evidence>
<dbReference type="EMBL" id="QKWP01000805">
    <property type="protein sequence ID" value="RIB14696.1"/>
    <property type="molecule type" value="Genomic_DNA"/>
</dbReference>
<proteinExistence type="predicted"/>
<keyword evidence="3" id="KW-1185">Reference proteome</keyword>
<protein>
    <recommendedName>
        <fullName evidence="4">Armadillo-type protein</fullName>
    </recommendedName>
</protein>
<evidence type="ECO:0000313" key="2">
    <source>
        <dbReference type="EMBL" id="RIB14696.1"/>
    </source>
</evidence>
<dbReference type="GO" id="GO:0000796">
    <property type="term" value="C:condensin complex"/>
    <property type="evidence" value="ECO:0007669"/>
    <property type="project" value="InterPro"/>
</dbReference>
<feature type="non-terminal residue" evidence="2">
    <location>
        <position position="133"/>
    </location>
</feature>
<dbReference type="AlphaFoldDB" id="A0A397V5X6"/>
<dbReference type="STRING" id="44941.A0A397V5X6"/>
<dbReference type="PANTHER" id="PTHR14418:SF5">
    <property type="entry name" value="CONDENSIN COMPLEX SUBUNIT 3"/>
    <property type="match status" value="1"/>
</dbReference>
<dbReference type="Proteomes" id="UP000266673">
    <property type="component" value="Unassembled WGS sequence"/>
</dbReference>